<evidence type="ECO:0000259" key="3">
    <source>
        <dbReference type="Pfam" id="PF04802"/>
    </source>
</evidence>
<reference evidence="4" key="1">
    <citation type="submission" date="2022-04" db="EMBL/GenBank/DDBJ databases">
        <title>Carnegiea gigantea Genome sequencing and assembly v2.</title>
        <authorList>
            <person name="Copetti D."/>
            <person name="Sanderson M.J."/>
            <person name="Burquez A."/>
            <person name="Wojciechowski M.F."/>
        </authorList>
    </citation>
    <scope>NUCLEOTIDE SEQUENCE</scope>
    <source>
        <strain evidence="4">SGP5-SGP5p</strain>
        <tissue evidence="4">Aerial part</tissue>
    </source>
</reference>
<dbReference type="PANTHER" id="PTHR23318">
    <property type="entry name" value="ATP SYNTHASE GAMMA-RELATED"/>
    <property type="match status" value="1"/>
</dbReference>
<dbReference type="InterPro" id="IPR051137">
    <property type="entry name" value="PP4R3-like"/>
</dbReference>
<dbReference type="GO" id="GO:0005654">
    <property type="term" value="C:nucleoplasm"/>
    <property type="evidence" value="ECO:0007669"/>
    <property type="project" value="TreeGrafter"/>
</dbReference>
<comment type="subcellular location">
    <subcellularLocation>
        <location evidence="1">Nucleus</location>
    </subcellularLocation>
</comment>
<keyword evidence="5" id="KW-1185">Reference proteome</keyword>
<dbReference type="OrthoDB" id="27483at2759"/>
<dbReference type="AlphaFoldDB" id="A0A9Q1KLG3"/>
<dbReference type="EMBL" id="JAKOGI010000082">
    <property type="protein sequence ID" value="KAJ8444936.1"/>
    <property type="molecule type" value="Genomic_DNA"/>
</dbReference>
<feature type="domain" description="Serine/threonine-protein phosphatase 4 regulatory subunit 3-like central" evidence="3">
    <location>
        <begin position="42"/>
        <end position="267"/>
    </location>
</feature>
<name>A0A9Q1KLG3_9CARY</name>
<evidence type="ECO:0000256" key="2">
    <source>
        <dbReference type="ARBA" id="ARBA00023242"/>
    </source>
</evidence>
<evidence type="ECO:0000313" key="5">
    <source>
        <dbReference type="Proteomes" id="UP001153076"/>
    </source>
</evidence>
<accession>A0A9Q1KLG3</accession>
<protein>
    <recommendedName>
        <fullName evidence="3">Serine/threonine-protein phosphatase 4 regulatory subunit 3-like central domain-containing protein</fullName>
    </recommendedName>
</protein>
<dbReference type="InterPro" id="IPR006887">
    <property type="entry name" value="P4R3-like_central_dom"/>
</dbReference>
<dbReference type="GO" id="GO:0030289">
    <property type="term" value="C:protein phosphatase 4 complex"/>
    <property type="evidence" value="ECO:0007669"/>
    <property type="project" value="TreeGrafter"/>
</dbReference>
<dbReference type="PANTHER" id="PTHR23318:SF0">
    <property type="entry name" value="SERINE_THREONINE-PROTEIN PHOSPHATASE 4 REGULATORY SUBUNIT 3"/>
    <property type="match status" value="1"/>
</dbReference>
<organism evidence="4 5">
    <name type="scientific">Carnegiea gigantea</name>
    <dbReference type="NCBI Taxonomy" id="171969"/>
    <lineage>
        <taxon>Eukaryota</taxon>
        <taxon>Viridiplantae</taxon>
        <taxon>Streptophyta</taxon>
        <taxon>Embryophyta</taxon>
        <taxon>Tracheophyta</taxon>
        <taxon>Spermatophyta</taxon>
        <taxon>Magnoliopsida</taxon>
        <taxon>eudicotyledons</taxon>
        <taxon>Gunneridae</taxon>
        <taxon>Pentapetalae</taxon>
        <taxon>Caryophyllales</taxon>
        <taxon>Cactineae</taxon>
        <taxon>Cactaceae</taxon>
        <taxon>Cactoideae</taxon>
        <taxon>Echinocereeae</taxon>
        <taxon>Carnegiea</taxon>
    </lineage>
</organism>
<evidence type="ECO:0000256" key="1">
    <source>
        <dbReference type="ARBA" id="ARBA00004123"/>
    </source>
</evidence>
<dbReference type="GO" id="GO:0072542">
    <property type="term" value="F:protein phosphatase activator activity"/>
    <property type="evidence" value="ECO:0007669"/>
    <property type="project" value="TreeGrafter"/>
</dbReference>
<evidence type="ECO:0000313" key="4">
    <source>
        <dbReference type="EMBL" id="KAJ8444936.1"/>
    </source>
</evidence>
<sequence>MPSLVGGGCFQIVVESGITDQIRVAELILRDLGSYPATHGFVQQEFFQKLMELFRICEDLEDLDSLHIIYKIVKGIIMLNSPQIFEKIFGDEFIMDIIGCLEYDPEVSHVRHRDFLEQHVVFKEAIPIKDPVVLSKIHQTYRVGYVKDVVLPRVLDDATAASLNSIVHANNGVVISLLKEDSTFIRELFSRLRSSGTSADSRKNLECAIAAVILKVHFLLEFCTLSKSLQTVQQHQLFRDLANEGLFDIISDILQREDKRLILAGYDSYSIVCNMFAISARKGATPRTNTLSYIACFKCLSTLTSICQSGEQL</sequence>
<comment type="caution">
    <text evidence="4">The sequence shown here is derived from an EMBL/GenBank/DDBJ whole genome shotgun (WGS) entry which is preliminary data.</text>
</comment>
<dbReference type="Proteomes" id="UP001153076">
    <property type="component" value="Unassembled WGS sequence"/>
</dbReference>
<keyword evidence="2" id="KW-0539">Nucleus</keyword>
<proteinExistence type="predicted"/>
<gene>
    <name evidence="4" type="ORF">Cgig2_029130</name>
</gene>
<dbReference type="Pfam" id="PF04802">
    <property type="entry name" value="PP4R3"/>
    <property type="match status" value="1"/>
</dbReference>